<feature type="compositionally biased region" description="Basic and acidic residues" evidence="1">
    <location>
        <begin position="149"/>
        <end position="161"/>
    </location>
</feature>
<evidence type="ECO:0000313" key="2">
    <source>
        <dbReference type="Ensembl" id="ENSEBUP00000020366.1"/>
    </source>
</evidence>
<proteinExistence type="predicted"/>
<feature type="compositionally biased region" description="Polar residues" evidence="1">
    <location>
        <begin position="357"/>
        <end position="374"/>
    </location>
</feature>
<dbReference type="Proteomes" id="UP000694388">
    <property type="component" value="Unplaced"/>
</dbReference>
<evidence type="ECO:0000256" key="1">
    <source>
        <dbReference type="SAM" id="MobiDB-lite"/>
    </source>
</evidence>
<reference evidence="2" key="1">
    <citation type="submission" date="2025-08" db="UniProtKB">
        <authorList>
            <consortium name="Ensembl"/>
        </authorList>
    </citation>
    <scope>IDENTIFICATION</scope>
</reference>
<dbReference type="AlphaFoldDB" id="A0A8C4QTJ2"/>
<accession>A0A8C4QTJ2</accession>
<feature type="compositionally biased region" description="Basic and acidic residues" evidence="1">
    <location>
        <begin position="266"/>
        <end position="277"/>
    </location>
</feature>
<feature type="region of interest" description="Disordered" evidence="1">
    <location>
        <begin position="192"/>
        <end position="278"/>
    </location>
</feature>
<organism evidence="2 3">
    <name type="scientific">Eptatretus burgeri</name>
    <name type="common">Inshore hagfish</name>
    <dbReference type="NCBI Taxonomy" id="7764"/>
    <lineage>
        <taxon>Eukaryota</taxon>
        <taxon>Metazoa</taxon>
        <taxon>Chordata</taxon>
        <taxon>Craniata</taxon>
        <taxon>Vertebrata</taxon>
        <taxon>Cyclostomata</taxon>
        <taxon>Myxini</taxon>
        <taxon>Myxiniformes</taxon>
        <taxon>Myxinidae</taxon>
        <taxon>Eptatretinae</taxon>
        <taxon>Eptatretus</taxon>
    </lineage>
</organism>
<name>A0A8C4QTJ2_EPTBU</name>
<reference evidence="2" key="2">
    <citation type="submission" date="2025-09" db="UniProtKB">
        <authorList>
            <consortium name="Ensembl"/>
        </authorList>
    </citation>
    <scope>IDENTIFICATION</scope>
</reference>
<sequence length="374" mass="40966">MQQCVRTEHNVLSITVIQVTSFDHLPCAEEILAEHDKGGDVSSRGEGEGRTDSTELLGKQESEGGEFDGGPQCDLFSGKSEGADAGLDADLEEGFIADLALRDVHHMRRLLSDCVRVIPSNLEESFPFLDFLGVGSLDRRLSRDFVTDLGKRPSSWEHNEELEVPEPNVPDKQMPFNGEEENVRMKSKLVVHVPPGNEDGNRDKEGINGAENGDGDNDVDNRSPPRSESTQPIIRREGNCFFLAVPSGPVESSTDDDAGDASRPGDASHGDLHRSTEFPEGLDVLSATASETVDHGPTVSHFSRYHDPCAVPLEEPQSPNVTLLPDHRVEHLYTTLNSLANKLQRLKMMETRWSKIDQPSSHSPSPGSDQVTDT</sequence>
<feature type="region of interest" description="Disordered" evidence="1">
    <location>
        <begin position="149"/>
        <end position="176"/>
    </location>
</feature>
<protein>
    <submittedName>
        <fullName evidence="2">Uncharacterized protein</fullName>
    </submittedName>
</protein>
<feature type="compositionally biased region" description="Basic and acidic residues" evidence="1">
    <location>
        <begin position="36"/>
        <end position="62"/>
    </location>
</feature>
<feature type="region of interest" description="Disordered" evidence="1">
    <location>
        <begin position="36"/>
        <end position="71"/>
    </location>
</feature>
<dbReference type="Ensembl" id="ENSEBUT00000020942.1">
    <property type="protein sequence ID" value="ENSEBUP00000020366.1"/>
    <property type="gene ID" value="ENSEBUG00000012632.1"/>
</dbReference>
<keyword evidence="3" id="KW-1185">Reference proteome</keyword>
<evidence type="ECO:0000313" key="3">
    <source>
        <dbReference type="Proteomes" id="UP000694388"/>
    </source>
</evidence>
<feature type="region of interest" description="Disordered" evidence="1">
    <location>
        <begin position="351"/>
        <end position="374"/>
    </location>
</feature>